<feature type="signal peptide" evidence="1">
    <location>
        <begin position="1"/>
        <end position="18"/>
    </location>
</feature>
<sequence>MKKVVSVLLSATMAASLAACGGSSDGAAAAATSAAAAATSAAAAETAAAASDEGKVLNIQCWNTEFASRLADHYPGFVANDKDDVTKGGKIGDVTVNFIITPSDDNAYQNNLDSILPGNADASADDKVDIFLMEADYALKYVNSDVTMPLSDLGISDSDLSDQFQYTKDIVTDSTGALKGASWQACSAGLIYNREAAKEILGTDDPEEVQKAVSSWDAYKETAAKAKDAGYVMCSVNDTYRVYSNNVSEKWVSDDNQVQVDDNIKAWVDDSKELADAGEENTYELWGDDWAKGKYASGKIFCYFGPAWFFNFSLAQDDAESIAAKGGWGYVVGPQSFYWGGTWIAAAAGTDNPTLVKDIILTMTTDKDVLKEIAKKDSDCVNSKSVLTELAGSDEGNLALLGGQNPYQMLEEGAEKVDMSNISDYDQGCNEEFQTAMKGYFDGNYKTYEDALAAFATAISEKYPDLKTDNLK</sequence>
<organism evidence="2 3">
    <name type="scientific">Stecheria intestinalis</name>
    <dbReference type="NCBI Taxonomy" id="2606630"/>
    <lineage>
        <taxon>Bacteria</taxon>
        <taxon>Bacillati</taxon>
        <taxon>Bacillota</taxon>
        <taxon>Erysipelotrichia</taxon>
        <taxon>Erysipelotrichales</taxon>
        <taxon>Erysipelotrichaceae</taxon>
        <taxon>Stecheria</taxon>
    </lineage>
</organism>
<keyword evidence="1" id="KW-0732">Signal</keyword>
<accession>A0A7X2TFK1</accession>
<comment type="caution">
    <text evidence="2">The sequence shown here is derived from an EMBL/GenBank/DDBJ whole genome shotgun (WGS) entry which is preliminary data.</text>
</comment>
<dbReference type="Gene3D" id="3.40.190.10">
    <property type="entry name" value="Periplasmic binding protein-like II"/>
    <property type="match status" value="1"/>
</dbReference>
<feature type="chain" id="PRO_5038853985" evidence="1">
    <location>
        <begin position="19"/>
        <end position="472"/>
    </location>
</feature>
<dbReference type="EMBL" id="VUMN01000004">
    <property type="protein sequence ID" value="MSS57843.1"/>
    <property type="molecule type" value="Genomic_DNA"/>
</dbReference>
<dbReference type="RefSeq" id="WP_154502991.1">
    <property type="nucleotide sequence ID" value="NZ_VUMN01000004.1"/>
</dbReference>
<keyword evidence="3" id="KW-1185">Reference proteome</keyword>
<dbReference type="PROSITE" id="PS51257">
    <property type="entry name" value="PROKAR_LIPOPROTEIN"/>
    <property type="match status" value="1"/>
</dbReference>
<protein>
    <submittedName>
        <fullName evidence="2">ABC transporter substrate-binding protein</fullName>
    </submittedName>
</protein>
<gene>
    <name evidence="2" type="ORF">FYJ51_02865</name>
</gene>
<dbReference type="SUPFAM" id="SSF53850">
    <property type="entry name" value="Periplasmic binding protein-like II"/>
    <property type="match status" value="1"/>
</dbReference>
<name>A0A7X2TFK1_9FIRM</name>
<reference evidence="2 3" key="1">
    <citation type="submission" date="2019-08" db="EMBL/GenBank/DDBJ databases">
        <title>In-depth cultivation of the pig gut microbiome towards novel bacterial diversity and tailored functional studies.</title>
        <authorList>
            <person name="Wylensek D."/>
            <person name="Hitch T.C.A."/>
            <person name="Clavel T."/>
        </authorList>
    </citation>
    <scope>NUCLEOTIDE SEQUENCE [LARGE SCALE GENOMIC DNA]</scope>
    <source>
        <strain evidence="2 3">Oil+RF-744-GAM-WT-6</strain>
    </source>
</reference>
<evidence type="ECO:0000313" key="2">
    <source>
        <dbReference type="EMBL" id="MSS57843.1"/>
    </source>
</evidence>
<dbReference type="Proteomes" id="UP000461880">
    <property type="component" value="Unassembled WGS sequence"/>
</dbReference>
<dbReference type="PANTHER" id="PTHR43649">
    <property type="entry name" value="ARABINOSE-BINDING PROTEIN-RELATED"/>
    <property type="match status" value="1"/>
</dbReference>
<evidence type="ECO:0000313" key="3">
    <source>
        <dbReference type="Proteomes" id="UP000461880"/>
    </source>
</evidence>
<dbReference type="InterPro" id="IPR050490">
    <property type="entry name" value="Bact_solute-bd_prot1"/>
</dbReference>
<dbReference type="AlphaFoldDB" id="A0A7X2TFK1"/>
<evidence type="ECO:0000256" key="1">
    <source>
        <dbReference type="SAM" id="SignalP"/>
    </source>
</evidence>
<proteinExistence type="predicted"/>
<dbReference type="PANTHER" id="PTHR43649:SF12">
    <property type="entry name" value="DIACETYLCHITOBIOSE BINDING PROTEIN DASA"/>
    <property type="match status" value="1"/>
</dbReference>